<dbReference type="Proteomes" id="UP001237642">
    <property type="component" value="Unassembled WGS sequence"/>
</dbReference>
<proteinExistence type="predicted"/>
<comment type="caution">
    <text evidence="2">The sequence shown here is derived from an EMBL/GenBank/DDBJ whole genome shotgun (WGS) entry which is preliminary data.</text>
</comment>
<sequence>MNPFNHRYAAASPPERLDMDGFTKSFTHLSNSSSSSLDFSFDRLVESSPSDEAQCEMIDKAIRIGRVLVEAGLRATRKRDAEHNSRVWPLNSDLTVNVFFWLDTRSVCYTAATCNFFRRCTTDPLCYARINLLTAVPKVDNLVVSTMIQRAGKALRSIKLGLLPASNESLGSSQPLVYSQRNSTNDKRSRQRKELCILTRSCLNSLTIEGGASGARLRCLHLYYIERMDDAALSEVLSACPSLLDLVIVGLHVELRQTFDSVSQHCHNLERLYIESSKTGRYDSLQTATCLALVENCPRIFSFALRGFELQDHIILCLVKGFRYLTSVDFSTSCAFTGGFLRKLGDSAGGNLLEFMFLCDCMHLKKEEVKNFLSAVLAGNFKLLRHLDISNWDGLATEDGRSRSFIPINQLCEARPNFSIRAEFPSLMEFESDEDVVFPSQQSSPTSDASFFMNSGVSSGSEDSQDASFASYGESSDELDFLSH</sequence>
<dbReference type="AlphaFoldDB" id="A0AAD8HUC3"/>
<accession>A0AAD8HUC3</accession>
<dbReference type="InterPro" id="IPR036047">
    <property type="entry name" value="F-box-like_dom_sf"/>
</dbReference>
<name>A0AAD8HUC3_9APIA</name>
<keyword evidence="3" id="KW-1185">Reference proteome</keyword>
<reference evidence="2" key="1">
    <citation type="submission" date="2023-02" db="EMBL/GenBank/DDBJ databases">
        <title>Genome of toxic invasive species Heracleum sosnowskyi carries increased number of genes despite the absence of recent whole-genome duplications.</title>
        <authorList>
            <person name="Schelkunov M."/>
            <person name="Shtratnikova V."/>
            <person name="Makarenko M."/>
            <person name="Klepikova A."/>
            <person name="Omelchenko D."/>
            <person name="Novikova G."/>
            <person name="Obukhova E."/>
            <person name="Bogdanov V."/>
            <person name="Penin A."/>
            <person name="Logacheva M."/>
        </authorList>
    </citation>
    <scope>NUCLEOTIDE SEQUENCE</scope>
    <source>
        <strain evidence="2">Hsosn_3</strain>
        <tissue evidence="2">Leaf</tissue>
    </source>
</reference>
<feature type="compositionally biased region" description="Acidic residues" evidence="1">
    <location>
        <begin position="475"/>
        <end position="484"/>
    </location>
</feature>
<dbReference type="Gene3D" id="3.80.10.10">
    <property type="entry name" value="Ribonuclease Inhibitor"/>
    <property type="match status" value="1"/>
</dbReference>
<dbReference type="SUPFAM" id="SSF81383">
    <property type="entry name" value="F-box domain"/>
    <property type="match status" value="1"/>
</dbReference>
<evidence type="ECO:0000256" key="1">
    <source>
        <dbReference type="SAM" id="MobiDB-lite"/>
    </source>
</evidence>
<reference evidence="2" key="2">
    <citation type="submission" date="2023-05" db="EMBL/GenBank/DDBJ databases">
        <authorList>
            <person name="Schelkunov M.I."/>
        </authorList>
    </citation>
    <scope>NUCLEOTIDE SEQUENCE</scope>
    <source>
        <strain evidence="2">Hsosn_3</strain>
        <tissue evidence="2">Leaf</tissue>
    </source>
</reference>
<dbReference type="SUPFAM" id="SSF52047">
    <property type="entry name" value="RNI-like"/>
    <property type="match status" value="1"/>
</dbReference>
<evidence type="ECO:0000313" key="2">
    <source>
        <dbReference type="EMBL" id="KAK1373031.1"/>
    </source>
</evidence>
<feature type="compositionally biased region" description="Polar residues" evidence="1">
    <location>
        <begin position="439"/>
        <end position="468"/>
    </location>
</feature>
<dbReference type="EMBL" id="JAUIZM010000007">
    <property type="protein sequence ID" value="KAK1373031.1"/>
    <property type="molecule type" value="Genomic_DNA"/>
</dbReference>
<evidence type="ECO:0000313" key="3">
    <source>
        <dbReference type="Proteomes" id="UP001237642"/>
    </source>
</evidence>
<protein>
    <submittedName>
        <fullName evidence="2">F-box protein SKIP17</fullName>
    </submittedName>
</protein>
<feature type="region of interest" description="Disordered" evidence="1">
    <location>
        <begin position="438"/>
        <end position="484"/>
    </location>
</feature>
<gene>
    <name evidence="2" type="ORF">POM88_029224</name>
</gene>
<organism evidence="2 3">
    <name type="scientific">Heracleum sosnowskyi</name>
    <dbReference type="NCBI Taxonomy" id="360622"/>
    <lineage>
        <taxon>Eukaryota</taxon>
        <taxon>Viridiplantae</taxon>
        <taxon>Streptophyta</taxon>
        <taxon>Embryophyta</taxon>
        <taxon>Tracheophyta</taxon>
        <taxon>Spermatophyta</taxon>
        <taxon>Magnoliopsida</taxon>
        <taxon>eudicotyledons</taxon>
        <taxon>Gunneridae</taxon>
        <taxon>Pentapetalae</taxon>
        <taxon>asterids</taxon>
        <taxon>campanulids</taxon>
        <taxon>Apiales</taxon>
        <taxon>Apiaceae</taxon>
        <taxon>Apioideae</taxon>
        <taxon>apioid superclade</taxon>
        <taxon>Tordylieae</taxon>
        <taxon>Tordyliinae</taxon>
        <taxon>Heracleum</taxon>
    </lineage>
</organism>
<dbReference type="InterPro" id="IPR032675">
    <property type="entry name" value="LRR_dom_sf"/>
</dbReference>